<evidence type="ECO:0000313" key="1">
    <source>
        <dbReference type="EMBL" id="AXM06065.1"/>
    </source>
</evidence>
<gene>
    <name evidence="1" type="ORF">DXN06_01990</name>
</gene>
<evidence type="ECO:0000313" key="2">
    <source>
        <dbReference type="Proteomes" id="UP000256621"/>
    </source>
</evidence>
<reference evidence="1 2" key="1">
    <citation type="submission" date="2018-08" db="EMBL/GenBank/DDBJ databases">
        <title>Genome sequencing of Cutibacterium acnes KCOM 1315.</title>
        <authorList>
            <person name="Kook J.-K."/>
            <person name="Park S.-N."/>
            <person name="Lim Y.K."/>
        </authorList>
    </citation>
    <scope>NUCLEOTIDE SEQUENCE [LARGE SCALE GENOMIC DNA]</scope>
    <source>
        <strain evidence="1 2">KCOM 1315</strain>
    </source>
</reference>
<proteinExistence type="predicted"/>
<protein>
    <submittedName>
        <fullName evidence="1">Uncharacterized protein</fullName>
    </submittedName>
</protein>
<dbReference type="Proteomes" id="UP000256621">
    <property type="component" value="Chromosome"/>
</dbReference>
<sequence>MLRRTSLIFLFYHRSWGGVRLRPCRLRVWRDEGLPEISYVDESEECDLTIQWVIEMVGLRTNVAYPQPPYATQYRPDHFEGSGRYCVGSFSL</sequence>
<organism evidence="1 2">
    <name type="scientific">Cutibacterium acnes</name>
    <name type="common">Propionibacterium acnes</name>
    <dbReference type="NCBI Taxonomy" id="1747"/>
    <lineage>
        <taxon>Bacteria</taxon>
        <taxon>Bacillati</taxon>
        <taxon>Actinomycetota</taxon>
        <taxon>Actinomycetes</taxon>
        <taxon>Propionibacteriales</taxon>
        <taxon>Propionibacteriaceae</taxon>
        <taxon>Cutibacterium</taxon>
    </lineage>
</organism>
<dbReference type="EMBL" id="CP031442">
    <property type="protein sequence ID" value="AXM06065.1"/>
    <property type="molecule type" value="Genomic_DNA"/>
</dbReference>
<dbReference type="RefSeq" id="WP_011183795.1">
    <property type="nucleotide sequence ID" value="NZ_CAMHWY010000001.1"/>
</dbReference>
<dbReference type="AlphaFoldDB" id="A0AAD0VP44"/>
<accession>A0AAD0VP44</accession>
<name>A0AAD0VP44_CUTAC</name>